<accession>A0A0S4KGY2</accession>
<organism evidence="2 3">
    <name type="scientific">Bodo saltans</name>
    <name type="common">Flagellated protozoan</name>
    <dbReference type="NCBI Taxonomy" id="75058"/>
    <lineage>
        <taxon>Eukaryota</taxon>
        <taxon>Discoba</taxon>
        <taxon>Euglenozoa</taxon>
        <taxon>Kinetoplastea</taxon>
        <taxon>Metakinetoplastina</taxon>
        <taxon>Eubodonida</taxon>
        <taxon>Bodonidae</taxon>
        <taxon>Bodo</taxon>
    </lineage>
</organism>
<dbReference type="VEuPathDB" id="TriTrypDB:BSAL_86850"/>
<sequence>VRSRQASTATAQLLASVCQTCGSWFDDSDDSIELTLPESQCVYLSIEKQATAPSCACSCDVIHSQDIAPPDDIWAADREPILSPLSSVVDGTTRALVARSWFIHRTRPPHVHHLTWRQMSTSTRSQHIRWLEALRGFPNVTFFFPFLLFGV</sequence>
<reference evidence="3" key="1">
    <citation type="submission" date="2015-09" db="EMBL/GenBank/DDBJ databases">
        <authorList>
            <consortium name="Pathogen Informatics"/>
        </authorList>
    </citation>
    <scope>NUCLEOTIDE SEQUENCE [LARGE SCALE GENOMIC DNA]</scope>
    <source>
        <strain evidence="3">Lake Konstanz</strain>
    </source>
</reference>
<gene>
    <name evidence="1" type="ORF">BSAL_86840</name>
    <name evidence="2" type="ORF">BSAL_86850</name>
</gene>
<name>A0A0S4KGY2_BODSA</name>
<reference evidence="2" key="2">
    <citation type="submission" date="2015-09" db="EMBL/GenBank/DDBJ databases">
        <authorList>
            <person name="Jackson K.R."/>
            <person name="Lunt B.L."/>
            <person name="Fisher J.N.B."/>
            <person name="Gardner A.V."/>
            <person name="Bailey M.E."/>
            <person name="Deus L.M."/>
            <person name="Earl A.S."/>
            <person name="Gibby P.D."/>
            <person name="Hartmann K.A."/>
            <person name="Liu J.E."/>
            <person name="Manci A.M."/>
            <person name="Nielsen D.A."/>
            <person name="Solomon M.B."/>
            <person name="Breakwell D.P."/>
            <person name="Burnett S.H."/>
            <person name="Grose J.H."/>
        </authorList>
    </citation>
    <scope>NUCLEOTIDE SEQUENCE [LARGE SCALE GENOMIC DNA]</scope>
    <source>
        <strain evidence="2">Lake Konstanz</strain>
    </source>
</reference>
<feature type="non-terminal residue" evidence="2">
    <location>
        <position position="1"/>
    </location>
</feature>
<dbReference type="EMBL" id="CYKH01001072">
    <property type="protein sequence ID" value="CUI14377.1"/>
    <property type="molecule type" value="Genomic_DNA"/>
</dbReference>
<dbReference type="EMBL" id="CYKH01001072">
    <property type="protein sequence ID" value="CUI14379.1"/>
    <property type="molecule type" value="Genomic_DNA"/>
</dbReference>
<evidence type="ECO:0000313" key="2">
    <source>
        <dbReference type="EMBL" id="CUI14379.1"/>
    </source>
</evidence>
<protein>
    <submittedName>
        <fullName evidence="2">GPI-anchored surface protein, putative</fullName>
    </submittedName>
</protein>
<dbReference type="Proteomes" id="UP000051952">
    <property type="component" value="Unassembled WGS sequence"/>
</dbReference>
<proteinExistence type="predicted"/>
<dbReference type="AlphaFoldDB" id="A0A0S4KGY2"/>
<dbReference type="VEuPathDB" id="TriTrypDB:BSAL_86840"/>
<keyword evidence="3" id="KW-1185">Reference proteome</keyword>
<evidence type="ECO:0000313" key="1">
    <source>
        <dbReference type="EMBL" id="CUI14377.1"/>
    </source>
</evidence>
<evidence type="ECO:0000313" key="3">
    <source>
        <dbReference type="Proteomes" id="UP000051952"/>
    </source>
</evidence>